<reference evidence="4 5" key="1">
    <citation type="journal article" date="2021" name="Hortic Res">
        <title>The domestication of Cucurbita argyrosperma as revealed by the genome of its wild relative.</title>
        <authorList>
            <person name="Barrera-Redondo J."/>
            <person name="Sanchez-de la Vega G."/>
            <person name="Aguirre-Liguori J.A."/>
            <person name="Castellanos-Morales G."/>
            <person name="Gutierrez-Guerrero Y.T."/>
            <person name="Aguirre-Dugua X."/>
            <person name="Aguirre-Planter E."/>
            <person name="Tenaillon M.I."/>
            <person name="Lira-Saade R."/>
            <person name="Eguiarte L.E."/>
        </authorList>
    </citation>
    <scope>NUCLEOTIDE SEQUENCE [LARGE SCALE GENOMIC DNA]</scope>
    <source>
        <strain evidence="4">JBR-2021</strain>
    </source>
</reference>
<keyword evidence="5" id="KW-1185">Reference proteome</keyword>
<evidence type="ECO:0000256" key="1">
    <source>
        <dbReference type="ARBA" id="ARBA00022723"/>
    </source>
</evidence>
<feature type="domain" description="HMA" evidence="3">
    <location>
        <begin position="18"/>
        <end position="81"/>
    </location>
</feature>
<feature type="region of interest" description="Disordered" evidence="2">
    <location>
        <begin position="173"/>
        <end position="281"/>
    </location>
</feature>
<proteinExistence type="predicted"/>
<organism evidence="4 5">
    <name type="scientific">Cucurbita argyrosperma subsp. sororia</name>
    <dbReference type="NCBI Taxonomy" id="37648"/>
    <lineage>
        <taxon>Eukaryota</taxon>
        <taxon>Viridiplantae</taxon>
        <taxon>Streptophyta</taxon>
        <taxon>Embryophyta</taxon>
        <taxon>Tracheophyta</taxon>
        <taxon>Spermatophyta</taxon>
        <taxon>Magnoliopsida</taxon>
        <taxon>eudicotyledons</taxon>
        <taxon>Gunneridae</taxon>
        <taxon>Pentapetalae</taxon>
        <taxon>rosids</taxon>
        <taxon>fabids</taxon>
        <taxon>Cucurbitales</taxon>
        <taxon>Cucurbitaceae</taxon>
        <taxon>Cucurbiteae</taxon>
        <taxon>Cucurbita</taxon>
    </lineage>
</organism>
<dbReference type="GO" id="GO:0046872">
    <property type="term" value="F:metal ion binding"/>
    <property type="evidence" value="ECO:0007669"/>
    <property type="project" value="UniProtKB-KW"/>
</dbReference>
<dbReference type="PANTHER" id="PTHR45868:SF69">
    <property type="entry name" value="HEAVY METAL-ASSOCIATED ISOPRENYLATED PLANT PROTEIN 35"/>
    <property type="match status" value="1"/>
</dbReference>
<evidence type="ECO:0000256" key="2">
    <source>
        <dbReference type="SAM" id="MobiDB-lite"/>
    </source>
</evidence>
<dbReference type="Pfam" id="PF00403">
    <property type="entry name" value="HMA"/>
    <property type="match status" value="1"/>
</dbReference>
<name>A0AAV6MXJ3_9ROSI</name>
<dbReference type="Proteomes" id="UP000685013">
    <property type="component" value="Chromosome 11"/>
</dbReference>
<feature type="non-terminal residue" evidence="4">
    <location>
        <position position="1"/>
    </location>
</feature>
<protein>
    <submittedName>
        <fullName evidence="4">Heavy metal-associated isoprenylated plant protein 36</fullName>
    </submittedName>
</protein>
<gene>
    <name evidence="4" type="primary">HIPP36</name>
    <name evidence="4" type="ORF">SDJN03_17048</name>
</gene>
<accession>A0AAV6MXJ3</accession>
<dbReference type="PROSITE" id="PS50846">
    <property type="entry name" value="HMA_2"/>
    <property type="match status" value="1"/>
</dbReference>
<comment type="caution">
    <text evidence="4">The sequence shown here is derived from an EMBL/GenBank/DDBJ whole genome shotgun (WGS) entry which is preliminary data.</text>
</comment>
<feature type="compositionally biased region" description="Gly residues" evidence="2">
    <location>
        <begin position="223"/>
        <end position="233"/>
    </location>
</feature>
<dbReference type="InterPro" id="IPR006121">
    <property type="entry name" value="HMA_dom"/>
</dbReference>
<feature type="region of interest" description="Disordered" evidence="2">
    <location>
        <begin position="116"/>
        <end position="136"/>
    </location>
</feature>
<evidence type="ECO:0000313" key="5">
    <source>
        <dbReference type="Proteomes" id="UP000685013"/>
    </source>
</evidence>
<feature type="region of interest" description="Disordered" evidence="2">
    <location>
        <begin position="359"/>
        <end position="399"/>
    </location>
</feature>
<dbReference type="AlphaFoldDB" id="A0AAV6MXJ3"/>
<evidence type="ECO:0000313" key="4">
    <source>
        <dbReference type="EMBL" id="KAG6588483.1"/>
    </source>
</evidence>
<evidence type="ECO:0000259" key="3">
    <source>
        <dbReference type="PROSITE" id="PS50846"/>
    </source>
</evidence>
<feature type="compositionally biased region" description="Polar residues" evidence="2">
    <location>
        <begin position="374"/>
        <end position="384"/>
    </location>
</feature>
<feature type="compositionally biased region" description="Pro residues" evidence="2">
    <location>
        <begin position="362"/>
        <end position="371"/>
    </location>
</feature>
<keyword evidence="1" id="KW-0479">Metal-binding</keyword>
<sequence length="399" mass="42279">MAKPEAKDFEATSEPFNSKTCLLRVSIHCEGCKRKVIKILHNIHGVHGVEIDRKQQKVTVTTNIDEQTLIKRLIKAGKHAEPWPERIPISKNIKEKQIAMEIPVFVTSAAVHDGGMQKQSTETEAPAKEVPVPSKNEENCGISGAAQILEISNDGDGAAAKIGRATVERVVEFTSGGGGDKNIAGETQPGGAGGSAVAVEASSGGGGEGRKKKRKGQKKEKSGGGGGGGGGAVVGDVEGPQVVPPPGSIGSATPHDHHHHHDPTPSSNHAPPFNQPYYPISSQPTHIASYNTISPQPTHMASYNMISSQQTHVASYNTISSQPTHMTSYNTTHPTTTYGPYYVEPLPYSYVHSVAVRNTSLPSPPSPPQPQPLTELSNSPTSNPFDFFSDENPSGCTVM</sequence>
<dbReference type="PANTHER" id="PTHR45868">
    <property type="entry name" value="HEAVY METAL-ASSOCIATED ISOPRENYLATED PLANT PROTEIN 33-RELATED"/>
    <property type="match status" value="1"/>
</dbReference>
<dbReference type="CDD" id="cd00371">
    <property type="entry name" value="HMA"/>
    <property type="match status" value="1"/>
</dbReference>
<dbReference type="EMBL" id="JAGKQH010000011">
    <property type="protein sequence ID" value="KAG6588483.1"/>
    <property type="molecule type" value="Genomic_DNA"/>
</dbReference>